<evidence type="ECO:0000313" key="3">
    <source>
        <dbReference type="Proteomes" id="UP000178681"/>
    </source>
</evidence>
<dbReference type="STRING" id="1798377.A2872_02065"/>
<dbReference type="EMBL" id="MFJG01000002">
    <property type="protein sequence ID" value="OGG07727.1"/>
    <property type="molecule type" value="Genomic_DNA"/>
</dbReference>
<dbReference type="Proteomes" id="UP000178681">
    <property type="component" value="Unassembled WGS sequence"/>
</dbReference>
<reference evidence="2 3" key="1">
    <citation type="journal article" date="2016" name="Nat. Commun.">
        <title>Thousands of microbial genomes shed light on interconnected biogeochemical processes in an aquifer system.</title>
        <authorList>
            <person name="Anantharaman K."/>
            <person name="Brown C.T."/>
            <person name="Hug L.A."/>
            <person name="Sharon I."/>
            <person name="Castelle C.J."/>
            <person name="Probst A.J."/>
            <person name="Thomas B.C."/>
            <person name="Singh A."/>
            <person name="Wilkins M.J."/>
            <person name="Karaoz U."/>
            <person name="Brodie E.L."/>
            <person name="Williams K.H."/>
            <person name="Hubbard S.S."/>
            <person name="Banfield J.F."/>
        </authorList>
    </citation>
    <scope>NUCLEOTIDE SEQUENCE [LARGE SCALE GENOMIC DNA]</scope>
</reference>
<gene>
    <name evidence="2" type="ORF">A2872_02065</name>
</gene>
<organism evidence="2 3">
    <name type="scientific">Candidatus Gottesmanbacteria bacterium RIFCSPHIGHO2_01_FULL_42_12</name>
    <dbReference type="NCBI Taxonomy" id="1798377"/>
    <lineage>
        <taxon>Bacteria</taxon>
        <taxon>Candidatus Gottesmaniibacteriota</taxon>
    </lineage>
</organism>
<dbReference type="AlphaFoldDB" id="A0A1F5Z6D4"/>
<keyword evidence="1" id="KW-1133">Transmembrane helix</keyword>
<accession>A0A1F5Z6D4</accession>
<feature type="transmembrane region" description="Helical" evidence="1">
    <location>
        <begin position="6"/>
        <end position="26"/>
    </location>
</feature>
<sequence>MEISALILLLLLILSFAQFILIFVLLEKEQKPIDAAEKRADLVIEETQKKGQGIVYRAMKKAQEIVGEAEVEGIKTAAAAKLRTTQFERDYEEKLGAAVDKSQREIEKIVRDNIAKSMSGFDLKLAEVISKIENERLKEAGVKSDAAKAEIEEYRNTRLARLDDQIAQIVADTVIKTLDKKIDLNSQMQSIYDALERAKAENFVS</sequence>
<keyword evidence="1" id="KW-0812">Transmembrane</keyword>
<keyword evidence="1" id="KW-0472">Membrane</keyword>
<comment type="caution">
    <text evidence="2">The sequence shown here is derived from an EMBL/GenBank/DDBJ whole genome shotgun (WGS) entry which is preliminary data.</text>
</comment>
<name>A0A1F5Z6D4_9BACT</name>
<evidence type="ECO:0000256" key="1">
    <source>
        <dbReference type="SAM" id="Phobius"/>
    </source>
</evidence>
<proteinExistence type="predicted"/>
<protein>
    <submittedName>
        <fullName evidence="2">Uncharacterized protein</fullName>
    </submittedName>
</protein>
<evidence type="ECO:0000313" key="2">
    <source>
        <dbReference type="EMBL" id="OGG07727.1"/>
    </source>
</evidence>